<dbReference type="EMBL" id="LR797316">
    <property type="protein sequence ID" value="CAB4203066.1"/>
    <property type="molecule type" value="Genomic_DNA"/>
</dbReference>
<dbReference type="Pfam" id="PF13479">
    <property type="entry name" value="AAA_24"/>
    <property type="match status" value="1"/>
</dbReference>
<proteinExistence type="predicted"/>
<evidence type="ECO:0000313" key="1">
    <source>
        <dbReference type="EMBL" id="CAB4203066.1"/>
    </source>
</evidence>
<sequence length="287" mass="32616">MTPKIITTTPTKPPRMIIYGEHKIGKSTFAKGCPAPIFIQTEDGLESLGVQAFEKCNSYQDVISCLEWLITQPHDFKTMVLDSLDWTEKLIWEKICSDNHWPQIGDGPYGAGYKLALNYWREIIKHLDVLSGQRKMMICLVAHAKISKFEDPEQENYDRYSIDLHDKSANLLCEYVDIIGFANEETIVKTKKEGFAESKKAKSTGRRVLNLSKKAAFEAGNRYNLPEKLPFDWKSLQTAISEYFANLKKGSLTALIDEIDADKLRQNVKEMIETGGIMPSDVVNKNK</sequence>
<accession>A0A6J5RX66</accession>
<reference evidence="1" key="1">
    <citation type="submission" date="2020-05" db="EMBL/GenBank/DDBJ databases">
        <authorList>
            <person name="Chiriac C."/>
            <person name="Salcher M."/>
            <person name="Ghai R."/>
            <person name="Kavagutti S V."/>
        </authorList>
    </citation>
    <scope>NUCLEOTIDE SEQUENCE</scope>
</reference>
<organism evidence="1">
    <name type="scientific">uncultured Caudovirales phage</name>
    <dbReference type="NCBI Taxonomy" id="2100421"/>
    <lineage>
        <taxon>Viruses</taxon>
        <taxon>Duplodnaviria</taxon>
        <taxon>Heunggongvirae</taxon>
        <taxon>Uroviricota</taxon>
        <taxon>Caudoviricetes</taxon>
        <taxon>Peduoviridae</taxon>
        <taxon>Maltschvirus</taxon>
        <taxon>Maltschvirus maltsch</taxon>
    </lineage>
</organism>
<protein>
    <submittedName>
        <fullName evidence="1">AAA domain containing protein</fullName>
    </submittedName>
</protein>
<gene>
    <name evidence="1" type="ORF">UFOVP1365_57</name>
</gene>
<name>A0A6J5RX66_9CAUD</name>